<keyword evidence="1" id="KW-0472">Membrane</keyword>
<dbReference type="KEGG" id="slc:SL103_22055"/>
<sequence>MTGRTRDAHPKPPHRAEPARIDYSGAVYGSLLAASVVVGAGALGPSPWLQLALLLLCTGGVFWAAHVFARLFGARVVGQDLNRAEIRRVCADERPIVEAAVPPAAAAALAGQLGLDYAGVAWLALVVALVGQVGWAMAATLRAGAGRRLVLASGVVNMLLGLLIVVLKAALQH</sequence>
<feature type="transmembrane region" description="Helical" evidence="1">
    <location>
        <begin position="21"/>
        <end position="42"/>
    </location>
</feature>
<dbReference type="AlphaFoldDB" id="A0A1D7VP76"/>
<name>A0A1D7VP76_9ACTN</name>
<feature type="transmembrane region" description="Helical" evidence="1">
    <location>
        <begin position="119"/>
        <end position="137"/>
    </location>
</feature>
<evidence type="ECO:0000313" key="2">
    <source>
        <dbReference type="EMBL" id="AOP48560.1"/>
    </source>
</evidence>
<evidence type="ECO:0000313" key="3">
    <source>
        <dbReference type="Proteomes" id="UP000094094"/>
    </source>
</evidence>
<gene>
    <name evidence="2" type="ORF">SL103_22055</name>
</gene>
<dbReference type="RefSeq" id="WP_069570685.1">
    <property type="nucleotide sequence ID" value="NZ_CP017157.1"/>
</dbReference>
<keyword evidence="1" id="KW-1133">Transmembrane helix</keyword>
<dbReference type="EMBL" id="CP017157">
    <property type="protein sequence ID" value="AOP48560.1"/>
    <property type="molecule type" value="Genomic_DNA"/>
</dbReference>
<proteinExistence type="predicted"/>
<accession>A0A1D7VP76</accession>
<keyword evidence="1" id="KW-0812">Transmembrane</keyword>
<dbReference type="OrthoDB" id="3828063at2"/>
<dbReference type="Proteomes" id="UP000094094">
    <property type="component" value="Chromosome"/>
</dbReference>
<keyword evidence="3" id="KW-1185">Reference proteome</keyword>
<evidence type="ECO:0000256" key="1">
    <source>
        <dbReference type="SAM" id="Phobius"/>
    </source>
</evidence>
<protein>
    <recommendedName>
        <fullName evidence="4">Integral membrane protein</fullName>
    </recommendedName>
</protein>
<organism evidence="2 3">
    <name type="scientific">Streptomyces lydicus</name>
    <dbReference type="NCBI Taxonomy" id="47763"/>
    <lineage>
        <taxon>Bacteria</taxon>
        <taxon>Bacillati</taxon>
        <taxon>Actinomycetota</taxon>
        <taxon>Actinomycetes</taxon>
        <taxon>Kitasatosporales</taxon>
        <taxon>Streptomycetaceae</taxon>
        <taxon>Streptomyces</taxon>
    </lineage>
</organism>
<feature type="transmembrane region" description="Helical" evidence="1">
    <location>
        <begin position="149"/>
        <end position="171"/>
    </location>
</feature>
<feature type="transmembrane region" description="Helical" evidence="1">
    <location>
        <begin position="48"/>
        <end position="74"/>
    </location>
</feature>
<reference evidence="2 3" key="1">
    <citation type="submission" date="2016-09" db="EMBL/GenBank/DDBJ databases">
        <title>Complete genome sequencing of Streptomyces lydicus 103 and metabolic pathways analysis of antibiotic biosynthesis.</title>
        <authorList>
            <person name="Jia N."/>
            <person name="Ding M.-Z."/>
            <person name="Gao F."/>
            <person name="Yuan Y.-J."/>
        </authorList>
    </citation>
    <scope>NUCLEOTIDE SEQUENCE [LARGE SCALE GENOMIC DNA]</scope>
    <source>
        <strain evidence="2 3">103</strain>
    </source>
</reference>
<evidence type="ECO:0008006" key="4">
    <source>
        <dbReference type="Google" id="ProtNLM"/>
    </source>
</evidence>